<keyword evidence="2" id="KW-1185">Reference proteome</keyword>
<organism evidence="1 2">
    <name type="scientific">Racocetra persica</name>
    <dbReference type="NCBI Taxonomy" id="160502"/>
    <lineage>
        <taxon>Eukaryota</taxon>
        <taxon>Fungi</taxon>
        <taxon>Fungi incertae sedis</taxon>
        <taxon>Mucoromycota</taxon>
        <taxon>Glomeromycotina</taxon>
        <taxon>Glomeromycetes</taxon>
        <taxon>Diversisporales</taxon>
        <taxon>Gigasporaceae</taxon>
        <taxon>Racocetra</taxon>
    </lineage>
</organism>
<evidence type="ECO:0000313" key="2">
    <source>
        <dbReference type="Proteomes" id="UP000789920"/>
    </source>
</evidence>
<feature type="non-terminal residue" evidence="1">
    <location>
        <position position="1"/>
    </location>
</feature>
<accession>A0ACA9QNP8</accession>
<reference evidence="1" key="1">
    <citation type="submission" date="2021-06" db="EMBL/GenBank/DDBJ databases">
        <authorList>
            <person name="Kallberg Y."/>
            <person name="Tangrot J."/>
            <person name="Rosling A."/>
        </authorList>
    </citation>
    <scope>NUCLEOTIDE SEQUENCE</scope>
    <source>
        <strain evidence="1">MA461A</strain>
    </source>
</reference>
<dbReference type="EMBL" id="CAJVQC010035290">
    <property type="protein sequence ID" value="CAG8758624.1"/>
    <property type="molecule type" value="Genomic_DNA"/>
</dbReference>
<evidence type="ECO:0000313" key="1">
    <source>
        <dbReference type="EMBL" id="CAG8758624.1"/>
    </source>
</evidence>
<name>A0ACA9QNP8_9GLOM</name>
<dbReference type="Proteomes" id="UP000789920">
    <property type="component" value="Unassembled WGS sequence"/>
</dbReference>
<gene>
    <name evidence="1" type="ORF">RPERSI_LOCUS14976</name>
</gene>
<comment type="caution">
    <text evidence="1">The sequence shown here is derived from an EMBL/GenBank/DDBJ whole genome shotgun (WGS) entry which is preliminary data.</text>
</comment>
<sequence>AIGAYPVESEDCEMVMVLFVPINDDGRDPNTQSIFEKNEYYSVGEKVITVVSSTHLTIKRDPGSNRCPLKVSLVGVAPDTPKEVNDENAIIDILVSDYTMKSHSQMEIIEEELYVYAIDISYIDVYSVDKKKGSDSSNSQITPVLYKSVRSKLLTVYQNANEESSKVLKVRKSDQDKEPNKLPIDFTIIDSHPSKCVKIENEKDDYADLYCDEDKHVDDHNKDINESDKCEENIVLDDKTMKHSYGKVNKGKGKVTQPVMHNTRNRTEKFKSVNIDEDE</sequence>
<protein>
    <submittedName>
        <fullName evidence="1">9907_t:CDS:1</fullName>
    </submittedName>
</protein>
<proteinExistence type="predicted"/>